<protein>
    <submittedName>
        <fullName evidence="3">Surface polysaccharide O-acyltransferase-like enzyme</fullName>
    </submittedName>
</protein>
<keyword evidence="1" id="KW-0472">Membrane</keyword>
<feature type="transmembrane region" description="Helical" evidence="1">
    <location>
        <begin position="317"/>
        <end position="342"/>
    </location>
</feature>
<dbReference type="GO" id="GO:0016747">
    <property type="term" value="F:acyltransferase activity, transferring groups other than amino-acyl groups"/>
    <property type="evidence" value="ECO:0007669"/>
    <property type="project" value="InterPro"/>
</dbReference>
<feature type="transmembrane region" description="Helical" evidence="1">
    <location>
        <begin position="127"/>
        <end position="144"/>
    </location>
</feature>
<evidence type="ECO:0000256" key="1">
    <source>
        <dbReference type="SAM" id="Phobius"/>
    </source>
</evidence>
<dbReference type="OrthoDB" id="1863737at2"/>
<keyword evidence="1" id="KW-1133">Transmembrane helix</keyword>
<dbReference type="Pfam" id="PF01757">
    <property type="entry name" value="Acyl_transf_3"/>
    <property type="match status" value="1"/>
</dbReference>
<keyword evidence="3" id="KW-0012">Acyltransferase</keyword>
<feature type="transmembrane region" description="Helical" evidence="1">
    <location>
        <begin position="228"/>
        <end position="246"/>
    </location>
</feature>
<dbReference type="EMBL" id="QGDI01000008">
    <property type="protein sequence ID" value="PWJ11777.1"/>
    <property type="molecule type" value="Genomic_DNA"/>
</dbReference>
<evidence type="ECO:0000313" key="4">
    <source>
        <dbReference type="Proteomes" id="UP000245720"/>
    </source>
</evidence>
<proteinExistence type="predicted"/>
<accession>A0A315XX24</accession>
<dbReference type="RefSeq" id="WP_109726807.1">
    <property type="nucleotide sequence ID" value="NZ_QGDI01000008.1"/>
</dbReference>
<name>A0A315XX24_RUMFL</name>
<evidence type="ECO:0000313" key="3">
    <source>
        <dbReference type="EMBL" id="PWJ11777.1"/>
    </source>
</evidence>
<organism evidence="3 4">
    <name type="scientific">Ruminococcus flavefaciens</name>
    <dbReference type="NCBI Taxonomy" id="1265"/>
    <lineage>
        <taxon>Bacteria</taxon>
        <taxon>Bacillati</taxon>
        <taxon>Bacillota</taxon>
        <taxon>Clostridia</taxon>
        <taxon>Eubacteriales</taxon>
        <taxon>Oscillospiraceae</taxon>
        <taxon>Ruminococcus</taxon>
    </lineage>
</organism>
<keyword evidence="3" id="KW-0808">Transferase</keyword>
<feature type="transmembrane region" description="Helical" evidence="1">
    <location>
        <begin position="53"/>
        <end position="76"/>
    </location>
</feature>
<dbReference type="AlphaFoldDB" id="A0A315XX24"/>
<feature type="transmembrane region" description="Helical" evidence="1">
    <location>
        <begin position="156"/>
        <end position="176"/>
    </location>
</feature>
<reference evidence="3 4" key="1">
    <citation type="submission" date="2018-05" db="EMBL/GenBank/DDBJ databases">
        <title>The Hungate 1000. A catalogue of reference genomes from the rumen microbiome.</title>
        <authorList>
            <person name="Kelly W."/>
        </authorList>
    </citation>
    <scope>NUCLEOTIDE SEQUENCE [LARGE SCALE GENOMIC DNA]</scope>
    <source>
        <strain evidence="3 4">SAb67</strain>
    </source>
</reference>
<feature type="domain" description="Acyltransferase 3" evidence="2">
    <location>
        <begin position="15"/>
        <end position="339"/>
    </location>
</feature>
<feature type="transmembrane region" description="Helical" evidence="1">
    <location>
        <begin position="196"/>
        <end position="216"/>
    </location>
</feature>
<feature type="transmembrane region" description="Helical" evidence="1">
    <location>
        <begin position="88"/>
        <end position="107"/>
    </location>
</feature>
<dbReference type="Proteomes" id="UP000245720">
    <property type="component" value="Unassembled WGS sequence"/>
</dbReference>
<keyword evidence="1" id="KW-0812">Transmembrane</keyword>
<dbReference type="InterPro" id="IPR002656">
    <property type="entry name" value="Acyl_transf_3_dom"/>
</dbReference>
<feature type="transmembrane region" description="Helical" evidence="1">
    <location>
        <begin position="258"/>
        <end position="275"/>
    </location>
</feature>
<gene>
    <name evidence="3" type="ORF">IE37_02039</name>
</gene>
<sequence length="372" mass="42210">MSNAITPPKKQRSSNIELLRILTMLGVIILHYNNADIGGGLKYVQNGSLNFHFLNILESVFICAVDLFVLITGYFMINTQKRSLIKPFKLLVQVIAFNLMIFFLLIIIGKKAFTLHGLLGTLLPANYFVILYTALYFISPYINIAMKALNKKQLKYMIITLFLIFSVYAVAVDLLGEIKGDTILGLSSIGMYGSQNGYTIVNFAFMYTLGAYINICESDYIHISRIKLISYLAILVGVDSAWYLLFEYLHFCKGTAHSYLNPVVILMAVAVFFLFKKIDLGQNKVINTLAKGSFTVFLLHKEFLSRIRIESFVNKPLPILAAHILIAVIGIYLICWIVYFIYESITAPIYNLIEKKFPRVTYIVDSSITEKR</sequence>
<evidence type="ECO:0000259" key="2">
    <source>
        <dbReference type="Pfam" id="PF01757"/>
    </source>
</evidence>
<feature type="transmembrane region" description="Helical" evidence="1">
    <location>
        <begin position="16"/>
        <end position="33"/>
    </location>
</feature>
<comment type="caution">
    <text evidence="3">The sequence shown here is derived from an EMBL/GenBank/DDBJ whole genome shotgun (WGS) entry which is preliminary data.</text>
</comment>